<reference evidence="6 7" key="1">
    <citation type="submission" date="2020-08" db="EMBL/GenBank/DDBJ databases">
        <title>Novel species isolated from subtropical streams in China.</title>
        <authorList>
            <person name="Lu H."/>
        </authorList>
    </citation>
    <scope>NUCLEOTIDE SEQUENCE [LARGE SCALE GENOMIC DNA]</scope>
    <source>
        <strain evidence="6 7">NL8W</strain>
    </source>
</reference>
<dbReference type="Pfam" id="PF13458">
    <property type="entry name" value="Peripla_BP_6"/>
    <property type="match status" value="1"/>
</dbReference>
<accession>A0ABR6ZB99</accession>
<comment type="similarity">
    <text evidence="1">Belongs to the leucine-binding protein family.</text>
</comment>
<comment type="caution">
    <text evidence="6">The sequence shown here is derived from an EMBL/GenBank/DDBJ whole genome shotgun (WGS) entry which is preliminary data.</text>
</comment>
<dbReference type="PRINTS" id="PR00337">
    <property type="entry name" value="LEUILEVALBP"/>
</dbReference>
<dbReference type="CDD" id="cd06326">
    <property type="entry name" value="PBP1_ABC_ligand_binding-like"/>
    <property type="match status" value="1"/>
</dbReference>
<dbReference type="PANTHER" id="PTHR47235:SF1">
    <property type="entry name" value="BLR6548 PROTEIN"/>
    <property type="match status" value="1"/>
</dbReference>
<feature type="domain" description="Leucine-binding protein" evidence="5">
    <location>
        <begin position="48"/>
        <end position="388"/>
    </location>
</feature>
<keyword evidence="3" id="KW-0732">Signal</keyword>
<evidence type="ECO:0000313" key="7">
    <source>
        <dbReference type="Proteomes" id="UP000646911"/>
    </source>
</evidence>
<keyword evidence="7" id="KW-1185">Reference proteome</keyword>
<dbReference type="EMBL" id="JACOFX010000008">
    <property type="protein sequence ID" value="MBC3909019.1"/>
    <property type="molecule type" value="Genomic_DNA"/>
</dbReference>
<evidence type="ECO:0000259" key="5">
    <source>
        <dbReference type="Pfam" id="PF13458"/>
    </source>
</evidence>
<dbReference type="Proteomes" id="UP000646911">
    <property type="component" value="Unassembled WGS sequence"/>
</dbReference>
<protein>
    <submittedName>
        <fullName evidence="6">ABC transporter substrate-binding protein</fullName>
    </submittedName>
</protein>
<sequence>MKLKQLAVSEFVGVSKARAKTKIGVALVLMAMANVQAETGVTDKKILLGQSAAFTGPAAELGIQLNSGAKLYFDQVNATGGVYGRKIEIIKKDDKYEADLAATNTKALIENDGVFALFGYVGTATSNAALPIFTQAKVPFFAPYTGAQSLREPFNKQIFNIRASYNDETEYLIDRLVNLGTKNIAVFYQNDAYGKAGLAGVELAMKKRNLRVSEVATVERNSLDVAAAVSKLLPKRPDAIIQISTYAASSALVKEMRKASYTGMFYNVSFVGSQALADALDKEGVGVVISQVVPFPWSPSIPVVGEYTKTLEKAGIKNLNFSSLEGYVAAKVFVEGLKRAGPGLTREKLVSSLESINRSSYDVGGFDVSFSPSNHNGSKYVDMTVISKDKKFRN</sequence>
<evidence type="ECO:0000256" key="4">
    <source>
        <dbReference type="ARBA" id="ARBA00022970"/>
    </source>
</evidence>
<keyword evidence="2" id="KW-0813">Transport</keyword>
<evidence type="ECO:0000256" key="2">
    <source>
        <dbReference type="ARBA" id="ARBA00022448"/>
    </source>
</evidence>
<dbReference type="InterPro" id="IPR000709">
    <property type="entry name" value="Leu_Ile_Val-bd"/>
</dbReference>
<evidence type="ECO:0000256" key="3">
    <source>
        <dbReference type="ARBA" id="ARBA00022729"/>
    </source>
</evidence>
<proteinExistence type="inferred from homology"/>
<dbReference type="PANTHER" id="PTHR47235">
    <property type="entry name" value="BLR6548 PROTEIN"/>
    <property type="match status" value="1"/>
</dbReference>
<name>A0ABR6ZB99_9BURK</name>
<dbReference type="InterPro" id="IPR028082">
    <property type="entry name" value="Peripla_BP_I"/>
</dbReference>
<dbReference type="InterPro" id="IPR028081">
    <property type="entry name" value="Leu-bd"/>
</dbReference>
<gene>
    <name evidence="6" type="ORF">H8L47_15785</name>
</gene>
<dbReference type="Gene3D" id="3.40.50.2300">
    <property type="match status" value="2"/>
</dbReference>
<organism evidence="6 7">
    <name type="scientific">Undibacterium umbellatum</name>
    <dbReference type="NCBI Taxonomy" id="2762300"/>
    <lineage>
        <taxon>Bacteria</taxon>
        <taxon>Pseudomonadati</taxon>
        <taxon>Pseudomonadota</taxon>
        <taxon>Betaproteobacteria</taxon>
        <taxon>Burkholderiales</taxon>
        <taxon>Oxalobacteraceae</taxon>
        <taxon>Undibacterium</taxon>
    </lineage>
</organism>
<dbReference type="SUPFAM" id="SSF53822">
    <property type="entry name" value="Periplasmic binding protein-like I"/>
    <property type="match status" value="1"/>
</dbReference>
<evidence type="ECO:0000313" key="6">
    <source>
        <dbReference type="EMBL" id="MBC3909019.1"/>
    </source>
</evidence>
<evidence type="ECO:0000256" key="1">
    <source>
        <dbReference type="ARBA" id="ARBA00010062"/>
    </source>
</evidence>
<keyword evidence="4" id="KW-0029">Amino-acid transport</keyword>